<evidence type="ECO:0000313" key="2">
    <source>
        <dbReference type="EMBL" id="MEZ7197862.1"/>
    </source>
</evidence>
<dbReference type="RefSeq" id="WP_371387362.1">
    <property type="nucleotide sequence ID" value="NZ_JBGLYH010000044.1"/>
</dbReference>
<accession>A0ABV4K7S6</accession>
<evidence type="ECO:0000259" key="1">
    <source>
        <dbReference type="Pfam" id="PF07589"/>
    </source>
</evidence>
<proteinExistence type="predicted"/>
<organism evidence="2 3">
    <name type="scientific">Pseudodesulfovibrio karagichevae</name>
    <dbReference type="NCBI Taxonomy" id="3239305"/>
    <lineage>
        <taxon>Bacteria</taxon>
        <taxon>Pseudomonadati</taxon>
        <taxon>Thermodesulfobacteriota</taxon>
        <taxon>Desulfovibrionia</taxon>
        <taxon>Desulfovibrionales</taxon>
        <taxon>Desulfovibrionaceae</taxon>
    </lineage>
</organism>
<name>A0ABV4K7S6_9BACT</name>
<feature type="domain" description="Ice-binding protein C-terminal" evidence="1">
    <location>
        <begin position="275"/>
        <end position="299"/>
    </location>
</feature>
<reference evidence="2 3" key="1">
    <citation type="submission" date="2024-08" db="EMBL/GenBank/DDBJ databases">
        <title>Sulfate-reducing bacteria isolated from formation water of the oil field in Kazakhstan and description of Pseudodesulfovibrio sp.</title>
        <authorList>
            <person name="Bidzhieva S.K."/>
            <person name="Tourova T.P."/>
            <person name="Grouzdev D.S."/>
            <person name="Beletsky A.V."/>
            <person name="Sokolova D.S."/>
            <person name="Samigullina S.R."/>
            <person name="Poltaraus A.B."/>
            <person name="Avtukh A.N."/>
            <person name="Tereshina V.M."/>
            <person name="Zhaparov N.S."/>
            <person name="Mardanov A.V."/>
            <person name="Nazina T.N."/>
        </authorList>
    </citation>
    <scope>NUCLEOTIDE SEQUENCE [LARGE SCALE GENOMIC DNA]</scope>
    <source>
        <strain evidence="2 3">9FUS</strain>
    </source>
</reference>
<gene>
    <name evidence="2" type="ORF">AB6M95_13975</name>
</gene>
<dbReference type="Pfam" id="PF07589">
    <property type="entry name" value="PEP-CTERM"/>
    <property type="match status" value="1"/>
</dbReference>
<dbReference type="InterPro" id="IPR013424">
    <property type="entry name" value="Ice-binding_C"/>
</dbReference>
<evidence type="ECO:0000313" key="3">
    <source>
        <dbReference type="Proteomes" id="UP001568698"/>
    </source>
</evidence>
<sequence length="300" mass="32409">MKRYILTLLFIVGICLAARPERAEALVLPDLDTSVTSGLARQYGDFYSYSLPIVNYVSSGFTDTYLNSGDPYYVASGPGQLADNIVIMTGAQAAADNATGFEDAYMTPNHATNASFSTATAADPDNNGIYADSLTTWDANIGALVAYLDGSMPVFYFNNNETSSSQDLYIKVQLTLWNGATVYGTYDLIDTSTTDNYVLSGGNVEFDGVTFNHNLGANNAAYAVVLPELNEFLAAWTATAGSLEDMLSMEISMYGLDNGYEQAFIGRGEYSGSVVPEPATWLLLGLGLLCLPLVRRFRRN</sequence>
<comment type="caution">
    <text evidence="2">The sequence shown here is derived from an EMBL/GenBank/DDBJ whole genome shotgun (WGS) entry which is preliminary data.</text>
</comment>
<dbReference type="Proteomes" id="UP001568698">
    <property type="component" value="Unassembled WGS sequence"/>
</dbReference>
<protein>
    <submittedName>
        <fullName evidence="2">PEP-CTERM sorting domain-containing protein</fullName>
    </submittedName>
</protein>
<keyword evidence="3" id="KW-1185">Reference proteome</keyword>
<dbReference type="EMBL" id="JBGLYH010000044">
    <property type="protein sequence ID" value="MEZ7197862.1"/>
    <property type="molecule type" value="Genomic_DNA"/>
</dbReference>
<dbReference type="NCBIfam" id="TIGR02595">
    <property type="entry name" value="PEP_CTERM"/>
    <property type="match status" value="1"/>
</dbReference>